<dbReference type="SUPFAM" id="SSF52540">
    <property type="entry name" value="P-loop containing nucleoside triphosphate hydrolases"/>
    <property type="match status" value="2"/>
</dbReference>
<organism evidence="13 14">
    <name type="scientific">Phakopsora pachyrhizi</name>
    <name type="common">Asian soybean rust disease fungus</name>
    <dbReference type="NCBI Taxonomy" id="170000"/>
    <lineage>
        <taxon>Eukaryota</taxon>
        <taxon>Fungi</taxon>
        <taxon>Dikarya</taxon>
        <taxon>Basidiomycota</taxon>
        <taxon>Pucciniomycotina</taxon>
        <taxon>Pucciniomycetes</taxon>
        <taxon>Pucciniales</taxon>
        <taxon>Phakopsoraceae</taxon>
        <taxon>Phakopsora</taxon>
    </lineage>
</organism>
<evidence type="ECO:0000259" key="12">
    <source>
        <dbReference type="SMART" id="SM00382"/>
    </source>
</evidence>
<dbReference type="Pfam" id="PF23315">
    <property type="entry name" value="PEX6_4th"/>
    <property type="match status" value="1"/>
</dbReference>
<dbReference type="InterPro" id="IPR003960">
    <property type="entry name" value="ATPase_AAA_CS"/>
</dbReference>
<keyword evidence="4" id="KW-0547">Nucleotide-binding</keyword>
<evidence type="ECO:0000256" key="7">
    <source>
        <dbReference type="ARBA" id="ARBA00023136"/>
    </source>
</evidence>
<evidence type="ECO:0000256" key="5">
    <source>
        <dbReference type="ARBA" id="ARBA00022801"/>
    </source>
</evidence>
<dbReference type="InterPro" id="IPR056995">
    <property type="entry name" value="PEX6_4th_dom"/>
</dbReference>
<feature type="region of interest" description="Disordered" evidence="11">
    <location>
        <begin position="402"/>
        <end position="425"/>
    </location>
</feature>
<feature type="domain" description="AAA+ ATPase" evidence="12">
    <location>
        <begin position="779"/>
        <end position="926"/>
    </location>
</feature>
<dbReference type="GO" id="GO:0016887">
    <property type="term" value="F:ATP hydrolysis activity"/>
    <property type="evidence" value="ECO:0007669"/>
    <property type="project" value="InterPro"/>
</dbReference>
<evidence type="ECO:0000256" key="9">
    <source>
        <dbReference type="ARBA" id="ARBA00034920"/>
    </source>
</evidence>
<evidence type="ECO:0000313" key="13">
    <source>
        <dbReference type="EMBL" id="CAH7688913.1"/>
    </source>
</evidence>
<dbReference type="CDD" id="cd19527">
    <property type="entry name" value="RecA-like_PEX6_r2"/>
    <property type="match status" value="1"/>
</dbReference>
<feature type="compositionally biased region" description="Basic and acidic residues" evidence="11">
    <location>
        <begin position="1389"/>
        <end position="1408"/>
    </location>
</feature>
<dbReference type="Gene3D" id="3.40.50.300">
    <property type="entry name" value="P-loop containing nucleotide triphosphate hydrolases"/>
    <property type="match status" value="2"/>
</dbReference>
<keyword evidence="5 13" id="KW-0378">Hydrolase</keyword>
<sequence length="1444" mass="163819">MMSIQGSKDRLRRVRLVKLKGSQQQQQQQQQQQFNEDYKDLKEDLLISRKFYNSLRRSDEDDYKDEEVVYTGWVYLVIFKSYDEIYGNSYVYEKNYHRIDDYYDSKEGIEECFDEDEDVIGLPRIFRSKVLDDLNEIFKTLDCSKGDDDDDDDRILTTNQALFRKIRKKFYPSDWTRSEEEEEEDGDSISLLVLPIEPIRLTYLMIRVSTSSSRTDSSLSDMRGLESSTSFRVRLLNNLKDRIIRQGDRFDMRLSNFVQDSEKSSCSSSGEDVILSFKVLLTEPVIQGCISNRNSTLLIVQSDSRDDEPVEEKVTSDSRGEKLMIDDWRSQHDDDDDDDDDEELEIDQDFFLTDSILDKSSIDQDEDLLSGRNSRSKSLLISKSSQLVIGLPIQTFRPLGQIPKSLRGKSNDDFHGEEEEEDDDDEYQCVIRTSDLCKIGARNGDFLKISGLGDEGQDNGRLFRVFADDQMFKEDNHPVIKHFKKNLYDDSTIILLLPPLSLYNLIGTISNRDSSSSFLNESVPLSIVEELKDLSSLYHLIPRNLLRVRTIDQNYLLSRRSSSSSFSFLPTIKSLTIARISSPQTLMRSYENISLRGLKNHFENRKRYLRLGDLIAVGIDESLIRFNRVESLGSGIKTESFEALDGIDELDLDKLFYNSRKNPTLPIYFKVTQLELDHHTPNNHRPESLNSTIDDYEDYLFSIGGGIVDKRFTKLIQTGLEYGFVPDVKSWIRIITPLPPRSSSRLIGSSSSGSLIDLEEKLYDYLSVVKKKDFKNYGLNLSILLSGQRGTGKRTILKKVSDSIGYHLMEVNCFDLLAETDVKTGINLRVSFERALSSTPCIFLLNHLDGLARKSQTIENGQEPVLISLLKDCIDRANRSWSSTLTLSSSKSDFVFPLVIVGTTTDIDQLPQSLVGLFKIQLKFSSPSEDERLMILKELTNDDNLSPDLDLKSVALESAGLVASDLVQLVSSARSASISRILNSDRGKDEDRKRDGRLEDQLIFSGIQLMNKDFEKALFKARSEYSDSIGAPKIPKVSWEDIGGLMDVKEKILETVQLPIQHPELFSNGLKKRSGLLLYGPPGTGKTLLAKAVATSCGLNFFSVKGPELLNMYIGESEANVRRVFERARGARPCVIFFDELDSVAPKRGNQGDSGGVMDRIVSQLLAELDGISNSDDSSRSTDSSNNEGEVIVIGATNRPDLLDPALLRPGRFDKMIYLGIAETREEKYQILKSLTRKFKFESDFSLDWLVDRLSSPVATTSSSSRDRCEDDEEVMQKDERGGVEMVKNFTGADYYAICSEALMRCIGRKIEKIETRSNQAQEKAGRVSDVKIFDENKEEEEEEEEEDVRVGKVDFISALREIVPSISFNELKHYNTIRQRFNGNDQPSKTKDQGVKMKSDERLDHIKTHGSSKKTHDDINNNSTKASSLKGKGKGKLKIDDDT</sequence>
<feature type="compositionally biased region" description="Acidic residues" evidence="11">
    <location>
        <begin position="333"/>
        <end position="342"/>
    </location>
</feature>
<feature type="region of interest" description="Disordered" evidence="11">
    <location>
        <begin position="303"/>
        <end position="342"/>
    </location>
</feature>
<keyword evidence="14" id="KW-1185">Reference proteome</keyword>
<name>A0AAV0BQH4_PHAPC</name>
<dbReference type="GO" id="GO:0005524">
    <property type="term" value="F:ATP binding"/>
    <property type="evidence" value="ECO:0007669"/>
    <property type="project" value="UniProtKB-KW"/>
</dbReference>
<evidence type="ECO:0000256" key="10">
    <source>
        <dbReference type="ARBA" id="ARBA00048778"/>
    </source>
</evidence>
<comment type="caution">
    <text evidence="13">The sequence shown here is derived from an EMBL/GenBank/DDBJ whole genome shotgun (WGS) entry which is preliminary data.</text>
</comment>
<feature type="domain" description="AAA+ ATPase" evidence="12">
    <location>
        <begin position="1072"/>
        <end position="1223"/>
    </location>
</feature>
<dbReference type="PANTHER" id="PTHR23077:SF9">
    <property type="entry name" value="PEROXISOMAL ATPASE PEX6"/>
    <property type="match status" value="1"/>
</dbReference>
<evidence type="ECO:0000256" key="1">
    <source>
        <dbReference type="ARBA" id="ARBA00004370"/>
    </source>
</evidence>
<dbReference type="GO" id="GO:0005829">
    <property type="term" value="C:cytosol"/>
    <property type="evidence" value="ECO:0007669"/>
    <property type="project" value="TreeGrafter"/>
</dbReference>
<dbReference type="PANTHER" id="PTHR23077">
    <property type="entry name" value="AAA-FAMILY ATPASE"/>
    <property type="match status" value="1"/>
</dbReference>
<keyword evidence="6" id="KW-0067">ATP-binding</keyword>
<feature type="region of interest" description="Disordered" evidence="11">
    <location>
        <begin position="1381"/>
        <end position="1444"/>
    </location>
</feature>
<dbReference type="InterPro" id="IPR050168">
    <property type="entry name" value="AAA_ATPase_domain"/>
</dbReference>
<evidence type="ECO:0000256" key="3">
    <source>
        <dbReference type="ARBA" id="ARBA00022593"/>
    </source>
</evidence>
<dbReference type="FunFam" id="3.40.50.300:FF:000109">
    <property type="entry name" value="Peroxisomal biogenesis factor 6"/>
    <property type="match status" value="1"/>
</dbReference>
<gene>
    <name evidence="13" type="ORF">PPACK8108_LOCUS23953</name>
</gene>
<dbReference type="Proteomes" id="UP001153365">
    <property type="component" value="Unassembled WGS sequence"/>
</dbReference>
<evidence type="ECO:0000313" key="14">
    <source>
        <dbReference type="Proteomes" id="UP001153365"/>
    </source>
</evidence>
<comment type="subcellular location">
    <subcellularLocation>
        <location evidence="1">Membrane</location>
    </subcellularLocation>
</comment>
<dbReference type="InterPro" id="IPR003959">
    <property type="entry name" value="ATPase_AAA_core"/>
</dbReference>
<dbReference type="PROSITE" id="PS00674">
    <property type="entry name" value="AAA"/>
    <property type="match status" value="1"/>
</dbReference>
<accession>A0AAV0BQH4</accession>
<evidence type="ECO:0000256" key="8">
    <source>
        <dbReference type="ARBA" id="ARBA00034811"/>
    </source>
</evidence>
<proteinExistence type="inferred from homology"/>
<dbReference type="InterPro" id="IPR003593">
    <property type="entry name" value="AAA+_ATPase"/>
</dbReference>
<dbReference type="EMBL" id="CALTRL010006029">
    <property type="protein sequence ID" value="CAH7688913.1"/>
    <property type="molecule type" value="Genomic_DNA"/>
</dbReference>
<keyword evidence="7" id="KW-0472">Membrane</keyword>
<protein>
    <recommendedName>
        <fullName evidence="8">Peroxisomal ATPase PEX6</fullName>
    </recommendedName>
    <alternativeName>
        <fullName evidence="9">Peroxin-6</fullName>
    </alternativeName>
</protein>
<feature type="compositionally biased region" description="Acidic residues" evidence="11">
    <location>
        <begin position="415"/>
        <end position="425"/>
    </location>
</feature>
<feature type="compositionally biased region" description="Basic and acidic residues" evidence="11">
    <location>
        <begin position="311"/>
        <end position="332"/>
    </location>
</feature>
<dbReference type="GO" id="GO:0016558">
    <property type="term" value="P:protein import into peroxisome matrix"/>
    <property type="evidence" value="ECO:0007669"/>
    <property type="project" value="TreeGrafter"/>
</dbReference>
<dbReference type="GO" id="GO:0005778">
    <property type="term" value="C:peroxisomal membrane"/>
    <property type="evidence" value="ECO:0007669"/>
    <property type="project" value="TreeGrafter"/>
</dbReference>
<dbReference type="InterPro" id="IPR027417">
    <property type="entry name" value="P-loop_NTPase"/>
</dbReference>
<dbReference type="Pfam" id="PF00004">
    <property type="entry name" value="AAA"/>
    <property type="match status" value="2"/>
</dbReference>
<reference evidence="13" key="1">
    <citation type="submission" date="2022-06" db="EMBL/GenBank/DDBJ databases">
        <authorList>
            <consortium name="SYNGENTA / RWTH Aachen University"/>
        </authorList>
    </citation>
    <scope>NUCLEOTIDE SEQUENCE</scope>
</reference>
<dbReference type="SMART" id="SM00382">
    <property type="entry name" value="AAA"/>
    <property type="match status" value="2"/>
</dbReference>
<dbReference type="Gene3D" id="1.10.8.60">
    <property type="match status" value="2"/>
</dbReference>
<evidence type="ECO:0000256" key="2">
    <source>
        <dbReference type="ARBA" id="ARBA00006914"/>
    </source>
</evidence>
<dbReference type="InterPro" id="IPR047533">
    <property type="entry name" value="RecA-like_PEX6_r2"/>
</dbReference>
<evidence type="ECO:0000256" key="6">
    <source>
        <dbReference type="ARBA" id="ARBA00022840"/>
    </source>
</evidence>
<keyword evidence="3" id="KW-0962">Peroxisome biogenesis</keyword>
<comment type="catalytic activity">
    <reaction evidence="10">
        <text>ATP + H2O = ADP + phosphate + H(+)</text>
        <dbReference type="Rhea" id="RHEA:13065"/>
        <dbReference type="ChEBI" id="CHEBI:15377"/>
        <dbReference type="ChEBI" id="CHEBI:15378"/>
        <dbReference type="ChEBI" id="CHEBI:30616"/>
        <dbReference type="ChEBI" id="CHEBI:43474"/>
        <dbReference type="ChEBI" id="CHEBI:456216"/>
    </reaction>
    <physiologicalReaction direction="left-to-right" evidence="10">
        <dbReference type="Rhea" id="RHEA:13066"/>
    </physiologicalReaction>
</comment>
<comment type="similarity">
    <text evidence="2">Belongs to the AAA ATPase family.</text>
</comment>
<evidence type="ECO:0000256" key="11">
    <source>
        <dbReference type="SAM" id="MobiDB-lite"/>
    </source>
</evidence>
<evidence type="ECO:0000256" key="4">
    <source>
        <dbReference type="ARBA" id="ARBA00022741"/>
    </source>
</evidence>